<gene>
    <name evidence="1" type="ORF">K5I21_17930</name>
</gene>
<name>A0AAW5F7B4_CLOSY</name>
<reference evidence="1" key="1">
    <citation type="journal article" date="2022" name="Cell Host Microbe">
        <title>Colonization of the live biotherapeutic product VE303 and modulation of the microbiota and metabolites in healthy volunteers.</title>
        <authorList>
            <person name="Dsouza M."/>
            <person name="Menon R."/>
            <person name="Crossette E."/>
            <person name="Bhattarai S.K."/>
            <person name="Schneider J."/>
            <person name="Kim Y.G."/>
            <person name="Reddy S."/>
            <person name="Caballero S."/>
            <person name="Felix C."/>
            <person name="Cornacchione L."/>
            <person name="Hendrickson J."/>
            <person name="Watson A.R."/>
            <person name="Minot S.S."/>
            <person name="Greenfield N."/>
            <person name="Schopf L."/>
            <person name="Szabady R."/>
            <person name="Patarroyo J."/>
            <person name="Smith W."/>
            <person name="Harrison P."/>
            <person name="Kuijper E.J."/>
            <person name="Kelly C.P."/>
            <person name="Olle B."/>
            <person name="Bobilev D."/>
            <person name="Silber J.L."/>
            <person name="Bucci V."/>
            <person name="Roberts B."/>
            <person name="Faith J."/>
            <person name="Norman J.M."/>
        </authorList>
    </citation>
    <scope>NUCLEOTIDE SEQUENCE</scope>
    <source>
        <strain evidence="1">VE303-04</strain>
    </source>
</reference>
<comment type="caution">
    <text evidence="1">The sequence shown here is derived from an EMBL/GenBank/DDBJ whole genome shotgun (WGS) entry which is preliminary data.</text>
</comment>
<dbReference type="Proteomes" id="UP001203136">
    <property type="component" value="Unassembled WGS sequence"/>
</dbReference>
<dbReference type="AlphaFoldDB" id="A0AAW5F7B4"/>
<evidence type="ECO:0000313" key="1">
    <source>
        <dbReference type="EMBL" id="MCK0087721.1"/>
    </source>
</evidence>
<dbReference type="EMBL" id="JAINVB010000001">
    <property type="protein sequence ID" value="MCK0087721.1"/>
    <property type="molecule type" value="Genomic_DNA"/>
</dbReference>
<dbReference type="PROSITE" id="PS51257">
    <property type="entry name" value="PROKAR_LIPOPROTEIN"/>
    <property type="match status" value="1"/>
</dbReference>
<dbReference type="InterPro" id="IPR014198">
    <property type="entry name" value="Spore_III_AB"/>
</dbReference>
<dbReference type="RefSeq" id="WP_024739193.1">
    <property type="nucleotide sequence ID" value="NZ_JAINVB010000001.1"/>
</dbReference>
<proteinExistence type="predicted"/>
<sequence>MWLKTLGLILVIASCSGIGAEAVHRLRERLRLLETLRRMASHMKGEILYANVPLAEALYRTGKRNKGAAGELFIAIATELEQETGENFEAVWRAKAGKFAAGSVLNKKEQEQLLRFGESLGYLDRDMQEKAILFYLEDLEHSIETLRKEEPEKSRLFFGMGILSGLFLAVVLI</sequence>
<organism evidence="1 2">
    <name type="scientific">Clostridium symbiosum</name>
    <name type="common">Bacteroides symbiosus</name>
    <dbReference type="NCBI Taxonomy" id="1512"/>
    <lineage>
        <taxon>Bacteria</taxon>
        <taxon>Bacillati</taxon>
        <taxon>Bacillota</taxon>
        <taxon>Clostridia</taxon>
        <taxon>Lachnospirales</taxon>
        <taxon>Lachnospiraceae</taxon>
        <taxon>Otoolea</taxon>
    </lineage>
</organism>
<dbReference type="Pfam" id="PF09548">
    <property type="entry name" value="Spore_III_AB"/>
    <property type="match status" value="1"/>
</dbReference>
<protein>
    <submittedName>
        <fullName evidence="1">Stage III sporulation protein AB</fullName>
    </submittedName>
</protein>
<evidence type="ECO:0000313" key="2">
    <source>
        <dbReference type="Proteomes" id="UP001203136"/>
    </source>
</evidence>
<dbReference type="PIRSF" id="PIRSF021435">
    <property type="entry name" value="SpoIIIAB"/>
    <property type="match status" value="1"/>
</dbReference>
<accession>A0AAW5F7B4</accession>